<dbReference type="RefSeq" id="XP_004361685.1">
    <property type="nucleotide sequence ID" value="XM_004361628.1"/>
</dbReference>
<dbReference type="GO" id="GO:0010181">
    <property type="term" value="F:FMN binding"/>
    <property type="evidence" value="ECO:0007669"/>
    <property type="project" value="InterPro"/>
</dbReference>
<dbReference type="PANTHER" id="PTHR19384:SF128">
    <property type="entry name" value="NADPH OXIDOREDUCTASE A"/>
    <property type="match status" value="1"/>
</dbReference>
<dbReference type="InterPro" id="IPR017938">
    <property type="entry name" value="Riboflavin_synthase-like_b-brl"/>
</dbReference>
<comment type="cofactor">
    <cofactor evidence="2">
        <name>FAD</name>
        <dbReference type="ChEBI" id="CHEBI:57692"/>
    </cofactor>
</comment>
<dbReference type="PRINTS" id="PR00369">
    <property type="entry name" value="FLAVODOXIN"/>
</dbReference>
<dbReference type="Gene3D" id="1.20.990.10">
    <property type="entry name" value="NADPH-cytochrome p450 Reductase, Chain A, domain 3"/>
    <property type="match status" value="1"/>
</dbReference>
<dbReference type="Proteomes" id="UP000007797">
    <property type="component" value="Unassembled WGS sequence"/>
</dbReference>
<protein>
    <submittedName>
        <fullName evidence="10">NADPH-cytochrome-P450 oxidoreductase</fullName>
    </submittedName>
</protein>
<keyword evidence="7" id="KW-0560">Oxidoreductase</keyword>
<dbReference type="InterPro" id="IPR023173">
    <property type="entry name" value="NADPH_Cyt_P450_Rdtase_alpha"/>
</dbReference>
<dbReference type="Pfam" id="PF00258">
    <property type="entry name" value="Flavodoxin_1"/>
    <property type="match status" value="1"/>
</dbReference>
<evidence type="ECO:0000256" key="6">
    <source>
        <dbReference type="ARBA" id="ARBA00022857"/>
    </source>
</evidence>
<evidence type="ECO:0000256" key="5">
    <source>
        <dbReference type="ARBA" id="ARBA00022827"/>
    </source>
</evidence>
<evidence type="ECO:0000256" key="4">
    <source>
        <dbReference type="ARBA" id="ARBA00022643"/>
    </source>
</evidence>
<dbReference type="PROSITE" id="PS50902">
    <property type="entry name" value="FLAVODOXIN_LIKE"/>
    <property type="match status" value="1"/>
</dbReference>
<dbReference type="EMBL" id="GL883007">
    <property type="protein sequence ID" value="EGG23834.1"/>
    <property type="molecule type" value="Genomic_DNA"/>
</dbReference>
<dbReference type="Gene3D" id="3.40.50.80">
    <property type="entry name" value="Nucleotide-binding domain of ferredoxin-NADP reductase (FNR) module"/>
    <property type="match status" value="1"/>
</dbReference>
<dbReference type="InterPro" id="IPR001433">
    <property type="entry name" value="OxRdtase_FAD/NAD-bd"/>
</dbReference>
<dbReference type="FunFam" id="3.40.50.80:FF:000001">
    <property type="entry name" value="NADPH--cytochrome P450 reductase 1"/>
    <property type="match status" value="1"/>
</dbReference>
<dbReference type="GeneID" id="14876202"/>
<dbReference type="PRINTS" id="PR00371">
    <property type="entry name" value="FPNCR"/>
</dbReference>
<dbReference type="InterPro" id="IPR003097">
    <property type="entry name" value="CysJ-like_FAD-binding"/>
</dbReference>
<dbReference type="GO" id="GO:0050660">
    <property type="term" value="F:flavin adenine dinucleotide binding"/>
    <property type="evidence" value="ECO:0007669"/>
    <property type="project" value="TreeGrafter"/>
</dbReference>
<accession>F4PJR0</accession>
<dbReference type="AlphaFoldDB" id="F4PJR0"/>
<keyword evidence="3" id="KW-0285">Flavoprotein</keyword>
<proteinExistence type="predicted"/>
<dbReference type="SUPFAM" id="SSF52343">
    <property type="entry name" value="Ferredoxin reductase-like, C-terminal NADP-linked domain"/>
    <property type="match status" value="1"/>
</dbReference>
<dbReference type="InterPro" id="IPR029039">
    <property type="entry name" value="Flavoprotein-like_sf"/>
</dbReference>
<dbReference type="InterPro" id="IPR008254">
    <property type="entry name" value="Flavodoxin/NO_synth"/>
</dbReference>
<keyword evidence="6" id="KW-0521">NADP</keyword>
<dbReference type="Gene3D" id="2.40.30.10">
    <property type="entry name" value="Translation factors"/>
    <property type="match status" value="1"/>
</dbReference>
<evidence type="ECO:0000256" key="1">
    <source>
        <dbReference type="ARBA" id="ARBA00001917"/>
    </source>
</evidence>
<keyword evidence="5" id="KW-0274">FAD</keyword>
<dbReference type="Pfam" id="PF00175">
    <property type="entry name" value="NAD_binding_1"/>
    <property type="match status" value="1"/>
</dbReference>
<dbReference type="SUPFAM" id="SSF63380">
    <property type="entry name" value="Riboflavin synthase domain-like"/>
    <property type="match status" value="1"/>
</dbReference>
<evidence type="ECO:0000256" key="3">
    <source>
        <dbReference type="ARBA" id="ARBA00022630"/>
    </source>
</evidence>
<dbReference type="OrthoDB" id="1856718at2759"/>
<dbReference type="OMA" id="ARPFFDY"/>
<feature type="domain" description="FAD-binding FR-type" evidence="9">
    <location>
        <begin position="246"/>
        <end position="483"/>
    </location>
</feature>
<dbReference type="Gene3D" id="3.40.50.360">
    <property type="match status" value="1"/>
</dbReference>
<organism evidence="10 11">
    <name type="scientific">Cavenderia fasciculata</name>
    <name type="common">Slime mold</name>
    <name type="synonym">Dictyostelium fasciculatum</name>
    <dbReference type="NCBI Taxonomy" id="261658"/>
    <lineage>
        <taxon>Eukaryota</taxon>
        <taxon>Amoebozoa</taxon>
        <taxon>Evosea</taxon>
        <taxon>Eumycetozoa</taxon>
        <taxon>Dictyostelia</taxon>
        <taxon>Acytosteliales</taxon>
        <taxon>Cavenderiaceae</taxon>
        <taxon>Cavenderia</taxon>
    </lineage>
</organism>
<dbReference type="SUPFAM" id="SSF52218">
    <property type="entry name" value="Flavoproteins"/>
    <property type="match status" value="1"/>
</dbReference>
<name>F4PJR0_CACFS</name>
<evidence type="ECO:0000313" key="11">
    <source>
        <dbReference type="Proteomes" id="UP000007797"/>
    </source>
</evidence>
<dbReference type="InterPro" id="IPR001709">
    <property type="entry name" value="Flavoprot_Pyr_Nucl_cyt_Rdtase"/>
</dbReference>
<dbReference type="GO" id="GO:0016491">
    <property type="term" value="F:oxidoreductase activity"/>
    <property type="evidence" value="ECO:0007669"/>
    <property type="project" value="UniProtKB-KW"/>
</dbReference>
<dbReference type="InterPro" id="IPR039261">
    <property type="entry name" value="FNR_nucleotide-bd"/>
</dbReference>
<dbReference type="InterPro" id="IPR017927">
    <property type="entry name" value="FAD-bd_FR_type"/>
</dbReference>
<keyword evidence="11" id="KW-1185">Reference proteome</keyword>
<dbReference type="PANTHER" id="PTHR19384">
    <property type="entry name" value="NITRIC OXIDE SYNTHASE-RELATED"/>
    <property type="match status" value="1"/>
</dbReference>
<dbReference type="PROSITE" id="PS51384">
    <property type="entry name" value="FAD_FR"/>
    <property type="match status" value="1"/>
</dbReference>
<comment type="cofactor">
    <cofactor evidence="1">
        <name>FMN</name>
        <dbReference type="ChEBI" id="CHEBI:58210"/>
    </cofactor>
</comment>
<sequence>MKSLLKPSTIALATIGGGIGLFLYKFLTMENVSNGEGGAIAFGQLSPEEYAARTAKKEKKERYVQPKGDVAPILILYGTEYGLSAELAQKLESEISEISGMWARAVDMEEFEMLELEKEQLILIITSTFGDGVPPTTARPFFDYLEANASQLRLSQAKFAVLALGDRSYPYYCQAGKTMDRLFEEVGAARIKDRVDVDQEDWPVFDRWFKSIIDMLPSLGLECRPSDYLYERAKTFAANAGKHNKKVPFSAKLVAKQLLTNPNNRDKEGYHFEFELADSELKWIPGDSLAVLAHNQASEVAAVVAQLKLQASLKVATPGWHYQEKFGASNASTITLEHILTKCYDLHNVKPELLVLLRDHAKSADEKAKLAALVADGTSKSNAALHTFLEQNHLVDVLKMFSSARPPINDVLSNLSKLLPRYYSIASSQAHNDKTVSLCVAIVRYQLNGSERIGVASTHMSDRLKIGDQCSIFVNNNPDFRLPSDPSTPIIMIGPGTGIAPFVAFIQERVKIGATGENHLYFGSRSSKIDYLYKDVLESYANDNIIKLNTAFSRETDKKVYVQDRLLENSQQVCDLIQSGGHIYVCGDAKHMAVDVHQTLQKILVQHLSIDQAEAEQFLHQLEKQKRYQKDTWF</sequence>
<evidence type="ECO:0000259" key="9">
    <source>
        <dbReference type="PROSITE" id="PS51384"/>
    </source>
</evidence>
<dbReference type="STRING" id="1054147.F4PJR0"/>
<feature type="domain" description="Flavodoxin-like" evidence="8">
    <location>
        <begin position="73"/>
        <end position="213"/>
    </location>
</feature>
<dbReference type="KEGG" id="dfa:DFA_05970"/>
<evidence type="ECO:0000259" key="8">
    <source>
        <dbReference type="PROSITE" id="PS50902"/>
    </source>
</evidence>
<reference evidence="11" key="1">
    <citation type="journal article" date="2011" name="Genome Res.">
        <title>Phylogeny-wide analysis of social amoeba genomes highlights ancient origins for complex intercellular communication.</title>
        <authorList>
            <person name="Heidel A.J."/>
            <person name="Lawal H.M."/>
            <person name="Felder M."/>
            <person name="Schilde C."/>
            <person name="Helps N.R."/>
            <person name="Tunggal B."/>
            <person name="Rivero F."/>
            <person name="John U."/>
            <person name="Schleicher M."/>
            <person name="Eichinger L."/>
            <person name="Platzer M."/>
            <person name="Noegel A.A."/>
            <person name="Schaap P."/>
            <person name="Gloeckner G."/>
        </authorList>
    </citation>
    <scope>NUCLEOTIDE SEQUENCE [LARGE SCALE GENOMIC DNA]</scope>
    <source>
        <strain evidence="11">SH3</strain>
    </source>
</reference>
<keyword evidence="4" id="KW-0288">FMN</keyword>
<dbReference type="GO" id="GO:0005829">
    <property type="term" value="C:cytosol"/>
    <property type="evidence" value="ECO:0007669"/>
    <property type="project" value="TreeGrafter"/>
</dbReference>
<gene>
    <name evidence="10" type="primary">redA</name>
    <name evidence="10" type="ORF">DFA_05970</name>
</gene>
<dbReference type="InterPro" id="IPR001094">
    <property type="entry name" value="Flavdoxin-like"/>
</dbReference>
<evidence type="ECO:0000313" key="10">
    <source>
        <dbReference type="EMBL" id="EGG23834.1"/>
    </source>
</evidence>
<evidence type="ECO:0000256" key="7">
    <source>
        <dbReference type="ARBA" id="ARBA00023002"/>
    </source>
</evidence>
<dbReference type="GO" id="GO:0030587">
    <property type="term" value="P:sorocarp development"/>
    <property type="evidence" value="ECO:0007669"/>
    <property type="project" value="EnsemblProtists"/>
</dbReference>
<dbReference type="Pfam" id="PF00667">
    <property type="entry name" value="FAD_binding_1"/>
    <property type="match status" value="1"/>
</dbReference>
<evidence type="ECO:0000256" key="2">
    <source>
        <dbReference type="ARBA" id="ARBA00001974"/>
    </source>
</evidence>